<dbReference type="Gene3D" id="3.30.70.120">
    <property type="match status" value="1"/>
</dbReference>
<dbReference type="SUPFAM" id="SSF54913">
    <property type="entry name" value="GlnB-like"/>
    <property type="match status" value="1"/>
</dbReference>
<organism evidence="2 3">
    <name type="scientific">Batillaria attramentaria</name>
    <dbReference type="NCBI Taxonomy" id="370345"/>
    <lineage>
        <taxon>Eukaryota</taxon>
        <taxon>Metazoa</taxon>
        <taxon>Spiralia</taxon>
        <taxon>Lophotrochozoa</taxon>
        <taxon>Mollusca</taxon>
        <taxon>Gastropoda</taxon>
        <taxon>Caenogastropoda</taxon>
        <taxon>Sorbeoconcha</taxon>
        <taxon>Cerithioidea</taxon>
        <taxon>Batillariidae</taxon>
        <taxon>Batillaria</taxon>
    </lineage>
</organism>
<dbReference type="AlphaFoldDB" id="A0ABD0M1S8"/>
<sequence>GACNARACRVVVTSSKTDWMSAKGSGHEQLVARASGLKTRPSKPPADVCGGGLVRRGERFFTANLVARKRNRILRSKAQNPCKTNFPEASTIVSHGAGTGIYLMPVVLGIFRRALTTMAEAYTSGSASMAFVTVPNMEVAKKLSHGLVTEKLAACVNIIPGITSVYEWENKIEEDGELLLMIKTMTEKVDKVSEYVRQNHPYDCAEVISSTIDNGNPPYLKWIKDITMGGKEK</sequence>
<dbReference type="Proteomes" id="UP001519460">
    <property type="component" value="Unassembled WGS sequence"/>
</dbReference>
<dbReference type="PANTHER" id="PTHR23419">
    <property type="entry name" value="DIVALENT CATION TOLERANCE CUTA-RELATED"/>
    <property type="match status" value="1"/>
</dbReference>
<dbReference type="PANTHER" id="PTHR23419:SF8">
    <property type="entry name" value="FI09726P"/>
    <property type="match status" value="1"/>
</dbReference>
<comment type="similarity">
    <text evidence="1">Belongs to the CutA family.</text>
</comment>
<comment type="caution">
    <text evidence="2">The sequence shown here is derived from an EMBL/GenBank/DDBJ whole genome shotgun (WGS) entry which is preliminary data.</text>
</comment>
<reference evidence="2 3" key="1">
    <citation type="journal article" date="2023" name="Sci. Data">
        <title>Genome assembly of the Korean intertidal mud-creeper Batillaria attramentaria.</title>
        <authorList>
            <person name="Patra A.K."/>
            <person name="Ho P.T."/>
            <person name="Jun S."/>
            <person name="Lee S.J."/>
            <person name="Kim Y."/>
            <person name="Won Y.J."/>
        </authorList>
    </citation>
    <scope>NUCLEOTIDE SEQUENCE [LARGE SCALE GENOMIC DNA]</scope>
    <source>
        <strain evidence="2">Wonlab-2016</strain>
    </source>
</reference>
<accession>A0ABD0M1S8</accession>
<feature type="non-terminal residue" evidence="2">
    <location>
        <position position="1"/>
    </location>
</feature>
<gene>
    <name evidence="2" type="ORF">BaRGS_00003312</name>
</gene>
<dbReference type="InterPro" id="IPR004323">
    <property type="entry name" value="Ion_tolerance_CutA"/>
</dbReference>
<dbReference type="InterPro" id="IPR011322">
    <property type="entry name" value="N-reg_PII-like_a/b"/>
</dbReference>
<dbReference type="InterPro" id="IPR015867">
    <property type="entry name" value="N-reg_PII/ATP_PRibTrfase_C"/>
</dbReference>
<keyword evidence="3" id="KW-1185">Reference proteome</keyword>
<proteinExistence type="inferred from homology"/>
<protein>
    <submittedName>
        <fullName evidence="2">Uncharacterized protein</fullName>
    </submittedName>
</protein>
<dbReference type="EMBL" id="JACVVK020000010">
    <property type="protein sequence ID" value="KAK7505567.1"/>
    <property type="molecule type" value="Genomic_DNA"/>
</dbReference>
<evidence type="ECO:0000313" key="3">
    <source>
        <dbReference type="Proteomes" id="UP001519460"/>
    </source>
</evidence>
<evidence type="ECO:0000256" key="1">
    <source>
        <dbReference type="ARBA" id="ARBA00010169"/>
    </source>
</evidence>
<evidence type="ECO:0000313" key="2">
    <source>
        <dbReference type="EMBL" id="KAK7505567.1"/>
    </source>
</evidence>
<dbReference type="Pfam" id="PF03091">
    <property type="entry name" value="CutA1"/>
    <property type="match status" value="1"/>
</dbReference>
<name>A0ABD0M1S8_9CAEN</name>